<dbReference type="InterPro" id="IPR012902">
    <property type="entry name" value="N_methyl_site"/>
</dbReference>
<keyword evidence="1" id="KW-1133">Transmembrane helix</keyword>
<protein>
    <recommendedName>
        <fullName evidence="4">General secretion pathway GspH domain-containing protein</fullName>
    </recommendedName>
</protein>
<comment type="caution">
    <text evidence="2">The sequence shown here is derived from an EMBL/GenBank/DDBJ whole genome shotgun (WGS) entry which is preliminary data.</text>
</comment>
<dbReference type="NCBIfam" id="TIGR02532">
    <property type="entry name" value="IV_pilin_GFxxxE"/>
    <property type="match status" value="1"/>
</dbReference>
<dbReference type="AlphaFoldDB" id="A0A2S8FEN4"/>
<dbReference type="Gene3D" id="3.30.700.10">
    <property type="entry name" value="Glycoprotein, Type 4 Pilin"/>
    <property type="match status" value="1"/>
</dbReference>
<feature type="transmembrane region" description="Helical" evidence="1">
    <location>
        <begin position="26"/>
        <end position="47"/>
    </location>
</feature>
<dbReference type="Pfam" id="PF07963">
    <property type="entry name" value="N_methyl"/>
    <property type="match status" value="1"/>
</dbReference>
<reference evidence="2 3" key="1">
    <citation type="submission" date="2018-02" db="EMBL/GenBank/DDBJ databases">
        <title>Comparative genomes isolates from brazilian mangrove.</title>
        <authorList>
            <person name="Araujo J.E."/>
            <person name="Taketani R.G."/>
            <person name="Silva M.C.P."/>
            <person name="Loureco M.V."/>
            <person name="Andreote F.D."/>
        </authorList>
    </citation>
    <scope>NUCLEOTIDE SEQUENCE [LARGE SCALE GENOMIC DNA]</scope>
    <source>
        <strain evidence="2 3">Hex-1 MGV</strain>
    </source>
</reference>
<organism evidence="2 3">
    <name type="scientific">Blastopirellula marina</name>
    <dbReference type="NCBI Taxonomy" id="124"/>
    <lineage>
        <taxon>Bacteria</taxon>
        <taxon>Pseudomonadati</taxon>
        <taxon>Planctomycetota</taxon>
        <taxon>Planctomycetia</taxon>
        <taxon>Pirellulales</taxon>
        <taxon>Pirellulaceae</taxon>
        <taxon>Blastopirellula</taxon>
    </lineage>
</organism>
<dbReference type="SUPFAM" id="SSF54523">
    <property type="entry name" value="Pili subunits"/>
    <property type="match status" value="1"/>
</dbReference>
<dbReference type="EMBL" id="PUHY01000014">
    <property type="protein sequence ID" value="PQO30384.1"/>
    <property type="molecule type" value="Genomic_DNA"/>
</dbReference>
<keyword evidence="1" id="KW-0472">Membrane</keyword>
<proteinExistence type="predicted"/>
<evidence type="ECO:0000313" key="3">
    <source>
        <dbReference type="Proteomes" id="UP000238322"/>
    </source>
</evidence>
<evidence type="ECO:0000256" key="1">
    <source>
        <dbReference type="SAM" id="Phobius"/>
    </source>
</evidence>
<evidence type="ECO:0000313" key="2">
    <source>
        <dbReference type="EMBL" id="PQO30384.1"/>
    </source>
</evidence>
<dbReference type="Proteomes" id="UP000238322">
    <property type="component" value="Unassembled WGS sequence"/>
</dbReference>
<name>A0A2S8FEN4_9BACT</name>
<evidence type="ECO:0008006" key="4">
    <source>
        <dbReference type="Google" id="ProtNLM"/>
    </source>
</evidence>
<dbReference type="PROSITE" id="PS00409">
    <property type="entry name" value="PROKAR_NTER_METHYL"/>
    <property type="match status" value="1"/>
</dbReference>
<dbReference type="InterPro" id="IPR045584">
    <property type="entry name" value="Pilin-like"/>
</dbReference>
<sequence length="168" mass="17875">MILPSRYKCDRAPFVPRSFPFPKQGFSLLELLAVVVLLGILAAVGAARLSPGIQGNLANGTDSFRILMALRQARASAISTGDNHRVRLLSTSGVISGFQVERIGTVTTIVEGPYDFTPETSVTQTGGDATFDFQGLATVAPVLTFTGPDRTHRITVVAATGWGLLEEL</sequence>
<keyword evidence="1" id="KW-0812">Transmembrane</keyword>
<gene>
    <name evidence="2" type="ORF">C5Y83_23755</name>
</gene>
<accession>A0A2S8FEN4</accession>